<evidence type="ECO:0000256" key="6">
    <source>
        <dbReference type="HAMAP-Rule" id="MF_00528"/>
    </source>
</evidence>
<comment type="catalytic activity">
    <reaction evidence="6">
        <text>dTTP + H2O = dTMP + diphosphate + H(+)</text>
        <dbReference type="Rhea" id="RHEA:28534"/>
        <dbReference type="ChEBI" id="CHEBI:15377"/>
        <dbReference type="ChEBI" id="CHEBI:15378"/>
        <dbReference type="ChEBI" id="CHEBI:33019"/>
        <dbReference type="ChEBI" id="CHEBI:37568"/>
        <dbReference type="ChEBI" id="CHEBI:63528"/>
        <dbReference type="EC" id="3.6.1.9"/>
    </reaction>
</comment>
<proteinExistence type="inferred from homology"/>
<dbReference type="Proteomes" id="UP000441585">
    <property type="component" value="Unassembled WGS sequence"/>
</dbReference>
<keyword evidence="4 6" id="KW-0378">Hydrolase</keyword>
<dbReference type="FunFam" id="3.90.950.10:FF:000005">
    <property type="entry name" value="7-methyl-GTP pyrophosphatase"/>
    <property type="match status" value="1"/>
</dbReference>
<dbReference type="EC" id="3.6.1.9" evidence="6"/>
<dbReference type="CDD" id="cd00555">
    <property type="entry name" value="Maf"/>
    <property type="match status" value="1"/>
</dbReference>
<dbReference type="GO" id="GO:0005737">
    <property type="term" value="C:cytoplasm"/>
    <property type="evidence" value="ECO:0007669"/>
    <property type="project" value="UniProtKB-SubCell"/>
</dbReference>
<evidence type="ECO:0000256" key="1">
    <source>
        <dbReference type="ARBA" id="ARBA00001968"/>
    </source>
</evidence>
<keyword evidence="8" id="KW-1185">Reference proteome</keyword>
<comment type="subcellular location">
    <subcellularLocation>
        <location evidence="2 6">Cytoplasm</location>
    </subcellularLocation>
</comment>
<evidence type="ECO:0000256" key="2">
    <source>
        <dbReference type="ARBA" id="ARBA00004496"/>
    </source>
</evidence>
<evidence type="ECO:0000313" key="7">
    <source>
        <dbReference type="EMBL" id="MRX56911.1"/>
    </source>
</evidence>
<comment type="cofactor">
    <cofactor evidence="1 6">
        <name>a divalent metal cation</name>
        <dbReference type="ChEBI" id="CHEBI:60240"/>
    </cofactor>
</comment>
<evidence type="ECO:0000313" key="8">
    <source>
        <dbReference type="Proteomes" id="UP000441585"/>
    </source>
</evidence>
<dbReference type="NCBIfam" id="TIGR00172">
    <property type="entry name" value="maf"/>
    <property type="match status" value="1"/>
</dbReference>
<feature type="site" description="Important for substrate specificity" evidence="6">
    <location>
        <position position="71"/>
    </location>
</feature>
<accession>A0A6I2MJZ6</accession>
<dbReference type="PIRSF" id="PIRSF006305">
    <property type="entry name" value="Maf"/>
    <property type="match status" value="1"/>
</dbReference>
<evidence type="ECO:0000256" key="3">
    <source>
        <dbReference type="ARBA" id="ARBA00022490"/>
    </source>
</evidence>
<dbReference type="Gene3D" id="3.90.950.10">
    <property type="match status" value="1"/>
</dbReference>
<dbReference type="GO" id="GO:0047429">
    <property type="term" value="F:nucleoside triphosphate diphosphatase activity"/>
    <property type="evidence" value="ECO:0007669"/>
    <property type="project" value="UniProtKB-EC"/>
</dbReference>
<organism evidence="7 8">
    <name type="scientific">Metabacillus idriensis</name>
    <dbReference type="NCBI Taxonomy" id="324768"/>
    <lineage>
        <taxon>Bacteria</taxon>
        <taxon>Bacillati</taxon>
        <taxon>Bacillota</taxon>
        <taxon>Bacilli</taxon>
        <taxon>Bacillales</taxon>
        <taxon>Bacillaceae</taxon>
        <taxon>Metabacillus</taxon>
    </lineage>
</organism>
<dbReference type="RefSeq" id="WP_070879452.1">
    <property type="nucleotide sequence ID" value="NZ_CAJGAA010000003.1"/>
</dbReference>
<dbReference type="GO" id="GO:0009117">
    <property type="term" value="P:nucleotide metabolic process"/>
    <property type="evidence" value="ECO:0007669"/>
    <property type="project" value="UniProtKB-KW"/>
</dbReference>
<sequence length="190" mass="21132">MKQHLILASGSPRRKELLENVRVPFTVVISDVEEVVDPKLPPSEIVMSLAEQKAAAVADRFNESIVLGADTVVVYNGEILGKPANTEEAKRMLTKLSGNTHQVLTGVAILFQKEKILFYEQTDVTFWTISEEEIEDYIETEEPMDKAGSYGIQELGSLFVKEIKGDYFSVVGLPVARTVRELKKAGFSLK</sequence>
<feature type="site" description="Important for substrate specificity" evidence="6">
    <location>
        <position position="13"/>
    </location>
</feature>
<comment type="caution">
    <text evidence="6">Lacks conserved residue(s) required for the propagation of feature annotation.</text>
</comment>
<dbReference type="PANTHER" id="PTHR43213:SF5">
    <property type="entry name" value="BIFUNCTIONAL DTTP_UTP PYROPHOSPHATASE_METHYLTRANSFERASE PROTEIN-RELATED"/>
    <property type="match status" value="1"/>
</dbReference>
<reference evidence="7 8" key="1">
    <citation type="submission" date="2019-11" db="EMBL/GenBank/DDBJ databases">
        <title>Bacillus idriensis genome.</title>
        <authorList>
            <person name="Konopka E.N."/>
            <person name="Newman J.D."/>
        </authorList>
    </citation>
    <scope>NUCLEOTIDE SEQUENCE [LARGE SCALE GENOMIC DNA]</scope>
    <source>
        <strain evidence="7 8">DSM 19097</strain>
    </source>
</reference>
<dbReference type="AlphaFoldDB" id="A0A6I2MJZ6"/>
<comment type="caution">
    <text evidence="7">The sequence shown here is derived from an EMBL/GenBank/DDBJ whole genome shotgun (WGS) entry which is preliminary data.</text>
</comment>
<gene>
    <name evidence="7" type="ORF">GJU41_23505</name>
</gene>
<dbReference type="InterPro" id="IPR029001">
    <property type="entry name" value="ITPase-like_fam"/>
</dbReference>
<dbReference type="HAMAP" id="MF_00528">
    <property type="entry name" value="Maf"/>
    <property type="match status" value="1"/>
</dbReference>
<comment type="function">
    <text evidence="6">Nucleoside triphosphate pyrophosphatase that hydrolyzes dTTP and UTP. May have a dual role in cell division arrest and in preventing the incorporation of modified nucleotides into cellular nucleic acids.</text>
</comment>
<keyword evidence="5 6" id="KW-0546">Nucleotide metabolism</keyword>
<evidence type="ECO:0000256" key="5">
    <source>
        <dbReference type="ARBA" id="ARBA00023080"/>
    </source>
</evidence>
<comment type="similarity">
    <text evidence="6">Belongs to the Maf family. YhdE subfamily.</text>
</comment>
<dbReference type="Pfam" id="PF02545">
    <property type="entry name" value="Maf"/>
    <property type="match status" value="1"/>
</dbReference>
<feature type="active site" description="Proton acceptor" evidence="6">
    <location>
        <position position="70"/>
    </location>
</feature>
<feature type="site" description="Important for substrate specificity" evidence="6">
    <location>
        <position position="153"/>
    </location>
</feature>
<dbReference type="InterPro" id="IPR003697">
    <property type="entry name" value="Maf-like"/>
</dbReference>
<dbReference type="PANTHER" id="PTHR43213">
    <property type="entry name" value="BIFUNCTIONAL DTTP/UTP PYROPHOSPHATASE/METHYLTRANSFERASE PROTEIN-RELATED"/>
    <property type="match status" value="1"/>
</dbReference>
<comment type="catalytic activity">
    <reaction evidence="6">
        <text>UTP + H2O = UMP + diphosphate + H(+)</text>
        <dbReference type="Rhea" id="RHEA:29395"/>
        <dbReference type="ChEBI" id="CHEBI:15377"/>
        <dbReference type="ChEBI" id="CHEBI:15378"/>
        <dbReference type="ChEBI" id="CHEBI:33019"/>
        <dbReference type="ChEBI" id="CHEBI:46398"/>
        <dbReference type="ChEBI" id="CHEBI:57865"/>
        <dbReference type="EC" id="3.6.1.9"/>
    </reaction>
</comment>
<dbReference type="EMBL" id="WKKF01000019">
    <property type="protein sequence ID" value="MRX56911.1"/>
    <property type="molecule type" value="Genomic_DNA"/>
</dbReference>
<protein>
    <recommendedName>
        <fullName evidence="6">dTTP/UTP pyrophosphatase</fullName>
        <shortName evidence="6">dTTPase/UTPase</shortName>
        <ecNumber evidence="6">3.6.1.9</ecNumber>
    </recommendedName>
    <alternativeName>
        <fullName evidence="6">Nucleoside triphosphate pyrophosphatase</fullName>
    </alternativeName>
    <alternativeName>
        <fullName evidence="6">Nucleotide pyrophosphatase</fullName>
        <shortName evidence="6">Nucleotide PPase</shortName>
    </alternativeName>
</protein>
<evidence type="ECO:0000256" key="4">
    <source>
        <dbReference type="ARBA" id="ARBA00022801"/>
    </source>
</evidence>
<keyword evidence="3 6" id="KW-0963">Cytoplasm</keyword>
<name>A0A6I2MJZ6_9BACI</name>
<dbReference type="SUPFAM" id="SSF52972">
    <property type="entry name" value="ITPase-like"/>
    <property type="match status" value="1"/>
</dbReference>